<dbReference type="InterPro" id="IPR032466">
    <property type="entry name" value="Metal_Hydrolase"/>
</dbReference>
<feature type="binding site" evidence="7">
    <location>
        <position position="81"/>
    </location>
    <ligand>
        <name>Fe(3+)</name>
        <dbReference type="ChEBI" id="CHEBI:29034"/>
    </ligand>
</feature>
<feature type="binding site" evidence="7">
    <location>
        <position position="151"/>
    </location>
    <ligand>
        <name>N-formimidoyl-L-glutamate</name>
        <dbReference type="ChEBI" id="CHEBI:58928"/>
    </ligand>
</feature>
<proteinExistence type="inferred from homology"/>
<dbReference type="InterPro" id="IPR011059">
    <property type="entry name" value="Metal-dep_hydrolase_composite"/>
</dbReference>
<organism evidence="9 10">
    <name type="scientific">Proteiniphilum saccharofermentans</name>
    <dbReference type="NCBI Taxonomy" id="1642647"/>
    <lineage>
        <taxon>Bacteria</taxon>
        <taxon>Pseudomonadati</taxon>
        <taxon>Bacteroidota</taxon>
        <taxon>Bacteroidia</taxon>
        <taxon>Bacteroidales</taxon>
        <taxon>Dysgonomonadaceae</taxon>
        <taxon>Proteiniphilum</taxon>
    </lineage>
</organism>
<dbReference type="PANTHER" id="PTHR42752:SF1">
    <property type="entry name" value="IMIDAZOLONEPROPIONASE-RELATED"/>
    <property type="match status" value="1"/>
</dbReference>
<keyword evidence="7" id="KW-0963">Cytoplasm</keyword>
<evidence type="ECO:0000256" key="7">
    <source>
        <dbReference type="HAMAP-Rule" id="MF_00372"/>
    </source>
</evidence>
<gene>
    <name evidence="7 9" type="primary">hutI</name>
    <name evidence="9" type="ORF">PSM36_1611</name>
</gene>
<evidence type="ECO:0000256" key="3">
    <source>
        <dbReference type="ARBA" id="ARBA00022801"/>
    </source>
</evidence>
<dbReference type="GO" id="GO:0050480">
    <property type="term" value="F:imidazolonepropionase activity"/>
    <property type="evidence" value="ECO:0007669"/>
    <property type="project" value="UniProtKB-UniRule"/>
</dbReference>
<dbReference type="KEGG" id="psac:PSM36_1611"/>
<dbReference type="GO" id="GO:0019557">
    <property type="term" value="P:L-histidine catabolic process to glutamate and formate"/>
    <property type="evidence" value="ECO:0007669"/>
    <property type="project" value="UniProtKB-UniPathway"/>
</dbReference>
<keyword evidence="6 7" id="KW-0408">Iron</keyword>
<feature type="binding site" evidence="7">
    <location>
        <position position="184"/>
    </location>
    <ligand>
        <name>4-imidazolone-5-propanoate</name>
        <dbReference type="ChEBI" id="CHEBI:77893"/>
    </ligand>
</feature>
<comment type="pathway">
    <text evidence="7">Amino-acid degradation; L-histidine degradation into L-glutamate; N-formimidoyl-L-glutamate from L-histidine: step 3/3.</text>
</comment>
<dbReference type="NCBIfam" id="TIGR01224">
    <property type="entry name" value="hutI"/>
    <property type="match status" value="1"/>
</dbReference>
<evidence type="ECO:0000313" key="9">
    <source>
        <dbReference type="EMBL" id="SCD20431.1"/>
    </source>
</evidence>
<dbReference type="SUPFAM" id="SSF51338">
    <property type="entry name" value="Composite domain of metallo-dependent hydrolases"/>
    <property type="match status" value="1"/>
</dbReference>
<comment type="cofactor">
    <cofactor evidence="7">
        <name>Zn(2+)</name>
        <dbReference type="ChEBI" id="CHEBI:29105"/>
    </cofactor>
    <cofactor evidence="7">
        <name>Fe(3+)</name>
        <dbReference type="ChEBI" id="CHEBI:29034"/>
    </cofactor>
    <text evidence="7">Binds 1 zinc or iron ion per subunit.</text>
</comment>
<comment type="catalytic activity">
    <reaction evidence="7">
        <text>4-imidazolone-5-propanoate + H2O = N-formimidoyl-L-glutamate</text>
        <dbReference type="Rhea" id="RHEA:23660"/>
        <dbReference type="ChEBI" id="CHEBI:15377"/>
        <dbReference type="ChEBI" id="CHEBI:58928"/>
        <dbReference type="ChEBI" id="CHEBI:77893"/>
        <dbReference type="EC" id="3.5.2.7"/>
    </reaction>
</comment>
<feature type="binding site" evidence="7">
    <location>
        <position position="328"/>
    </location>
    <ligand>
        <name>N-formimidoyl-L-glutamate</name>
        <dbReference type="ChEBI" id="CHEBI:58928"/>
    </ligand>
</feature>
<dbReference type="UniPathway" id="UPA00379">
    <property type="reaction ID" value="UER00551"/>
</dbReference>
<dbReference type="FunFam" id="3.20.20.140:FF:000007">
    <property type="entry name" value="Imidazolonepropionase"/>
    <property type="match status" value="1"/>
</dbReference>
<evidence type="ECO:0000256" key="2">
    <source>
        <dbReference type="ARBA" id="ARBA00022723"/>
    </source>
</evidence>
<dbReference type="GO" id="GO:0005506">
    <property type="term" value="F:iron ion binding"/>
    <property type="evidence" value="ECO:0007669"/>
    <property type="project" value="UniProtKB-UniRule"/>
</dbReference>
<dbReference type="InterPro" id="IPR006680">
    <property type="entry name" value="Amidohydro-rel"/>
</dbReference>
<dbReference type="HAMAP" id="MF_00372">
    <property type="entry name" value="HutI"/>
    <property type="match status" value="1"/>
</dbReference>
<dbReference type="SUPFAM" id="SSF51556">
    <property type="entry name" value="Metallo-dependent hydrolases"/>
    <property type="match status" value="1"/>
</dbReference>
<dbReference type="GO" id="GO:0005737">
    <property type="term" value="C:cytoplasm"/>
    <property type="evidence" value="ECO:0007669"/>
    <property type="project" value="UniProtKB-SubCell"/>
</dbReference>
<comment type="similarity">
    <text evidence="7">Belongs to the metallo-dependent hydrolases superfamily. HutI family.</text>
</comment>
<dbReference type="Proteomes" id="UP000187464">
    <property type="component" value="Chromosome I"/>
</dbReference>
<dbReference type="AlphaFoldDB" id="A0A1R3SY51"/>
<dbReference type="GO" id="GO:0008270">
    <property type="term" value="F:zinc ion binding"/>
    <property type="evidence" value="ECO:0007669"/>
    <property type="project" value="UniProtKB-UniRule"/>
</dbReference>
<keyword evidence="10" id="KW-1185">Reference proteome</keyword>
<evidence type="ECO:0000259" key="8">
    <source>
        <dbReference type="Pfam" id="PF01979"/>
    </source>
</evidence>
<keyword evidence="3 7" id="KW-0378">Hydrolase</keyword>
<feature type="binding site" evidence="7">
    <location>
        <position position="79"/>
    </location>
    <ligand>
        <name>Fe(3+)</name>
        <dbReference type="ChEBI" id="CHEBI:29034"/>
    </ligand>
</feature>
<comment type="subcellular location">
    <subcellularLocation>
        <location evidence="7">Cytoplasm</location>
    </subcellularLocation>
</comment>
<dbReference type="Gene3D" id="2.30.40.10">
    <property type="entry name" value="Urease, subunit C, domain 1"/>
    <property type="match status" value="1"/>
</dbReference>
<evidence type="ECO:0000256" key="1">
    <source>
        <dbReference type="ARBA" id="ARBA00012864"/>
    </source>
</evidence>
<reference evidence="9 10" key="1">
    <citation type="submission" date="2016-08" db="EMBL/GenBank/DDBJ databases">
        <authorList>
            <person name="Seilhamer J.J."/>
        </authorList>
    </citation>
    <scope>NUCLEOTIDE SEQUENCE [LARGE SCALE GENOMIC DNA]</scope>
    <source>
        <strain evidence="9">M3/6</strain>
    </source>
</reference>
<dbReference type="CDD" id="cd01296">
    <property type="entry name" value="Imidazolone-5PH"/>
    <property type="match status" value="1"/>
</dbReference>
<dbReference type="RefSeq" id="WP_076930460.1">
    <property type="nucleotide sequence ID" value="NZ_LT605205.1"/>
</dbReference>
<dbReference type="STRING" id="1642647.PSM36_1611"/>
<feature type="binding site" evidence="7">
    <location>
        <position position="324"/>
    </location>
    <ligand>
        <name>Fe(3+)</name>
        <dbReference type="ChEBI" id="CHEBI:29034"/>
    </ligand>
</feature>
<sequence>MNNLIVKNAAQVVTCSGFEGKRGREMSDLQVIKGGTVIVTGGIISHVLHPGEGIPVSERDYTLIDASGKALLPGFVDPHTHFVFGGYREEEFSWRMRGDSYMDIMNRGGGIVNTARATREATEEELIESGRQRLDAMMRLGITTVEGKSGYGLDRDTELKQLRVMRRLNETHPMDIIPTFMGAHAIPEEWKGKEDEFIDFNIREMFPLVAGEKLAEAVDIFCEKGVFSVEQSRRYLAAAREHGFLLKMHADEIVPMGGAELAAELRCLSADHLLQASDEGIRAMAEADVVATLLPLTAFSLREKYARGREMIDTDCMVVALATDLNPGSSFTASVPLLFAIACIYMQLSPEEAVTAFTINSAAAINRADYIGSIDVGKQGDLILLQFPSYKFLPYHVGMNIVETVIKRGEIVFSMC</sequence>
<feature type="binding site" evidence="7">
    <location>
        <position position="249"/>
    </location>
    <ligand>
        <name>Fe(3+)</name>
        <dbReference type="ChEBI" id="CHEBI:29034"/>
    </ligand>
</feature>
<feature type="binding site" evidence="7">
    <location>
        <position position="249"/>
    </location>
    <ligand>
        <name>Zn(2+)</name>
        <dbReference type="ChEBI" id="CHEBI:29105"/>
    </ligand>
</feature>
<feature type="binding site" evidence="7">
    <location>
        <position position="329"/>
    </location>
    <ligand>
        <name>4-imidazolone-5-propanoate</name>
        <dbReference type="ChEBI" id="CHEBI:77893"/>
    </ligand>
</feature>
<name>A0A1R3SY51_9BACT</name>
<comment type="function">
    <text evidence="7">Catalyzes the hydrolytic cleavage of the carbon-nitrogen bond in imidazolone-5-propanoate to yield N-formimidoyl-L-glutamate. It is the third step in the universal histidine degradation pathway.</text>
</comment>
<feature type="binding site" evidence="7">
    <location>
        <position position="326"/>
    </location>
    <ligand>
        <name>N-formimidoyl-L-glutamate</name>
        <dbReference type="ChEBI" id="CHEBI:58928"/>
    </ligand>
</feature>
<evidence type="ECO:0000256" key="5">
    <source>
        <dbReference type="ARBA" id="ARBA00022833"/>
    </source>
</evidence>
<dbReference type="EC" id="3.5.2.7" evidence="1 7"/>
<evidence type="ECO:0000256" key="6">
    <source>
        <dbReference type="ARBA" id="ARBA00023004"/>
    </source>
</evidence>
<feature type="binding site" evidence="7">
    <location>
        <position position="151"/>
    </location>
    <ligand>
        <name>4-imidazolone-5-propanoate</name>
        <dbReference type="ChEBI" id="CHEBI:77893"/>
    </ligand>
</feature>
<evidence type="ECO:0000256" key="4">
    <source>
        <dbReference type="ARBA" id="ARBA00022808"/>
    </source>
</evidence>
<feature type="binding site" evidence="7">
    <location>
        <position position="252"/>
    </location>
    <ligand>
        <name>4-imidazolone-5-propanoate</name>
        <dbReference type="ChEBI" id="CHEBI:77893"/>
    </ligand>
</feature>
<keyword evidence="2 7" id="KW-0479">Metal-binding</keyword>
<keyword evidence="5 7" id="KW-0862">Zinc</keyword>
<accession>A0A1R3SY51</accession>
<keyword evidence="4 7" id="KW-0369">Histidine metabolism</keyword>
<evidence type="ECO:0000313" key="10">
    <source>
        <dbReference type="Proteomes" id="UP000187464"/>
    </source>
</evidence>
<feature type="domain" description="Amidohydrolase-related" evidence="8">
    <location>
        <begin position="71"/>
        <end position="412"/>
    </location>
</feature>
<protein>
    <recommendedName>
        <fullName evidence="1 7">Imidazolonepropionase</fullName>
        <ecNumber evidence="1 7">3.5.2.7</ecNumber>
    </recommendedName>
    <alternativeName>
        <fullName evidence="7">Imidazolone-5-propionate hydrolase</fullName>
    </alternativeName>
</protein>
<feature type="binding site" evidence="7">
    <location>
        <position position="324"/>
    </location>
    <ligand>
        <name>Zn(2+)</name>
        <dbReference type="ChEBI" id="CHEBI:29105"/>
    </ligand>
</feature>
<dbReference type="GO" id="GO:0019556">
    <property type="term" value="P:L-histidine catabolic process to glutamate and formamide"/>
    <property type="evidence" value="ECO:0007669"/>
    <property type="project" value="UniProtKB-UniRule"/>
</dbReference>
<feature type="binding site" evidence="7">
    <location>
        <position position="88"/>
    </location>
    <ligand>
        <name>4-imidazolone-5-propanoate</name>
        <dbReference type="ChEBI" id="CHEBI:77893"/>
    </ligand>
</feature>
<dbReference type="Gene3D" id="3.20.20.140">
    <property type="entry name" value="Metal-dependent hydrolases"/>
    <property type="match status" value="1"/>
</dbReference>
<dbReference type="PANTHER" id="PTHR42752">
    <property type="entry name" value="IMIDAZOLONEPROPIONASE"/>
    <property type="match status" value="1"/>
</dbReference>
<feature type="binding site" evidence="7">
    <location>
        <position position="79"/>
    </location>
    <ligand>
        <name>Zn(2+)</name>
        <dbReference type="ChEBI" id="CHEBI:29105"/>
    </ligand>
</feature>
<dbReference type="Pfam" id="PF01979">
    <property type="entry name" value="Amidohydro_1"/>
    <property type="match status" value="1"/>
</dbReference>
<feature type="binding site" evidence="7">
    <location>
        <position position="81"/>
    </location>
    <ligand>
        <name>Zn(2+)</name>
        <dbReference type="ChEBI" id="CHEBI:29105"/>
    </ligand>
</feature>
<dbReference type="InterPro" id="IPR005920">
    <property type="entry name" value="HutI"/>
</dbReference>
<dbReference type="EMBL" id="LT605205">
    <property type="protein sequence ID" value="SCD20431.1"/>
    <property type="molecule type" value="Genomic_DNA"/>
</dbReference>